<dbReference type="EMBL" id="KN818236">
    <property type="protein sequence ID" value="KIL66368.1"/>
    <property type="molecule type" value="Genomic_DNA"/>
</dbReference>
<reference evidence="1 2" key="1">
    <citation type="submission" date="2014-04" db="EMBL/GenBank/DDBJ databases">
        <title>Evolutionary Origins and Diversification of the Mycorrhizal Mutualists.</title>
        <authorList>
            <consortium name="DOE Joint Genome Institute"/>
            <consortium name="Mycorrhizal Genomics Consortium"/>
            <person name="Kohler A."/>
            <person name="Kuo A."/>
            <person name="Nagy L.G."/>
            <person name="Floudas D."/>
            <person name="Copeland A."/>
            <person name="Barry K.W."/>
            <person name="Cichocki N."/>
            <person name="Veneault-Fourrey C."/>
            <person name="LaButti K."/>
            <person name="Lindquist E.A."/>
            <person name="Lipzen A."/>
            <person name="Lundell T."/>
            <person name="Morin E."/>
            <person name="Murat C."/>
            <person name="Riley R."/>
            <person name="Ohm R."/>
            <person name="Sun H."/>
            <person name="Tunlid A."/>
            <person name="Henrissat B."/>
            <person name="Grigoriev I.V."/>
            <person name="Hibbett D.S."/>
            <person name="Martin F."/>
        </authorList>
    </citation>
    <scope>NUCLEOTIDE SEQUENCE [LARGE SCALE GENOMIC DNA]</scope>
    <source>
        <strain evidence="1 2">Koide BX008</strain>
    </source>
</reference>
<protein>
    <submittedName>
        <fullName evidence="1">Uncharacterized protein</fullName>
    </submittedName>
</protein>
<proteinExistence type="predicted"/>
<dbReference type="Proteomes" id="UP000054549">
    <property type="component" value="Unassembled WGS sequence"/>
</dbReference>
<accession>A0A0C2XBY6</accession>
<gene>
    <name evidence="1" type="ORF">M378DRAFT_386648</name>
</gene>
<dbReference type="AlphaFoldDB" id="A0A0C2XBY6"/>
<evidence type="ECO:0000313" key="2">
    <source>
        <dbReference type="Proteomes" id="UP000054549"/>
    </source>
</evidence>
<organism evidence="1 2">
    <name type="scientific">Amanita muscaria (strain Koide BX008)</name>
    <dbReference type="NCBI Taxonomy" id="946122"/>
    <lineage>
        <taxon>Eukaryota</taxon>
        <taxon>Fungi</taxon>
        <taxon>Dikarya</taxon>
        <taxon>Basidiomycota</taxon>
        <taxon>Agaricomycotina</taxon>
        <taxon>Agaricomycetes</taxon>
        <taxon>Agaricomycetidae</taxon>
        <taxon>Agaricales</taxon>
        <taxon>Pluteineae</taxon>
        <taxon>Amanitaceae</taxon>
        <taxon>Amanita</taxon>
    </lineage>
</organism>
<dbReference type="InParanoid" id="A0A0C2XBY6"/>
<evidence type="ECO:0000313" key="1">
    <source>
        <dbReference type="EMBL" id="KIL66368.1"/>
    </source>
</evidence>
<name>A0A0C2XBY6_AMAMK</name>
<keyword evidence="2" id="KW-1185">Reference proteome</keyword>
<sequence length="58" mass="6257">MPKRSCSARSRIANLGEYIRCCQICNPSLPLYGCLSEGPQWATSCMGCKEIPGAQSCS</sequence>
<dbReference type="HOGENOM" id="CLU_2978649_0_0_1"/>